<dbReference type="AlphaFoldDB" id="A0A2J8KHE8"/>
<accession>A0A2J8KHE8</accession>
<evidence type="ECO:0000256" key="1">
    <source>
        <dbReference type="SAM" id="MobiDB-lite"/>
    </source>
</evidence>
<feature type="compositionally biased region" description="Polar residues" evidence="1">
    <location>
        <begin position="7"/>
        <end position="16"/>
    </location>
</feature>
<dbReference type="Proteomes" id="UP000236370">
    <property type="component" value="Unassembled WGS sequence"/>
</dbReference>
<organism evidence="2 3">
    <name type="scientific">Pan troglodytes</name>
    <name type="common">Chimpanzee</name>
    <dbReference type="NCBI Taxonomy" id="9598"/>
    <lineage>
        <taxon>Eukaryota</taxon>
        <taxon>Metazoa</taxon>
        <taxon>Chordata</taxon>
        <taxon>Craniata</taxon>
        <taxon>Vertebrata</taxon>
        <taxon>Euteleostomi</taxon>
        <taxon>Mammalia</taxon>
        <taxon>Eutheria</taxon>
        <taxon>Euarchontoglires</taxon>
        <taxon>Primates</taxon>
        <taxon>Haplorrhini</taxon>
        <taxon>Catarrhini</taxon>
        <taxon>Hominidae</taxon>
        <taxon>Pan</taxon>
    </lineage>
</organism>
<name>A0A2J8KHE8_PANTR</name>
<proteinExistence type="predicted"/>
<feature type="region of interest" description="Disordered" evidence="1">
    <location>
        <begin position="1"/>
        <end position="29"/>
    </location>
</feature>
<gene>
    <name evidence="2" type="ORF">CK820_G0038899</name>
</gene>
<protein>
    <submittedName>
        <fullName evidence="2">TTLL2 isoform 3</fullName>
    </submittedName>
</protein>
<evidence type="ECO:0000313" key="2">
    <source>
        <dbReference type="EMBL" id="PNI34444.1"/>
    </source>
</evidence>
<evidence type="ECO:0000313" key="3">
    <source>
        <dbReference type="Proteomes" id="UP000236370"/>
    </source>
</evidence>
<sequence length="50" mass="5367">MRRRDLCSSTQSQALGSMTPEIPGVESHGLTLQLDPGQMESCSGALSFKQ</sequence>
<dbReference type="EMBL" id="NBAG03000370">
    <property type="protein sequence ID" value="PNI34444.1"/>
    <property type="molecule type" value="Genomic_DNA"/>
</dbReference>
<reference evidence="2 3" key="1">
    <citation type="submission" date="2017-12" db="EMBL/GenBank/DDBJ databases">
        <title>High-resolution comparative analysis of great ape genomes.</title>
        <authorList>
            <person name="Pollen A."/>
            <person name="Hastie A."/>
            <person name="Hormozdiari F."/>
            <person name="Dougherty M."/>
            <person name="Liu R."/>
            <person name="Chaisson M."/>
            <person name="Hoppe E."/>
            <person name="Hill C."/>
            <person name="Pang A."/>
            <person name="Hillier L."/>
            <person name="Baker C."/>
            <person name="Armstrong J."/>
            <person name="Shendure J."/>
            <person name="Paten B."/>
            <person name="Wilson R."/>
            <person name="Chao H."/>
            <person name="Schneider V."/>
            <person name="Ventura M."/>
            <person name="Kronenberg Z."/>
            <person name="Murali S."/>
            <person name="Gordon D."/>
            <person name="Cantsilieris S."/>
            <person name="Munson K."/>
            <person name="Nelson B."/>
            <person name="Raja A."/>
            <person name="Underwood J."/>
            <person name="Diekhans M."/>
            <person name="Fiddes I."/>
            <person name="Haussler D."/>
            <person name="Eichler E."/>
        </authorList>
    </citation>
    <scope>NUCLEOTIDE SEQUENCE [LARGE SCALE GENOMIC DNA]</scope>
    <source>
        <strain evidence="2">Yerkes chimp pedigree #C0471</strain>
    </source>
</reference>
<comment type="caution">
    <text evidence="2">The sequence shown here is derived from an EMBL/GenBank/DDBJ whole genome shotgun (WGS) entry which is preliminary data.</text>
</comment>